<evidence type="ECO:0000256" key="2">
    <source>
        <dbReference type="ARBA" id="ARBA00022741"/>
    </source>
</evidence>
<dbReference type="EMBL" id="JACJLV010000032">
    <property type="protein sequence ID" value="MBM6827349.1"/>
    <property type="molecule type" value="Genomic_DNA"/>
</dbReference>
<dbReference type="RefSeq" id="WP_204909370.1">
    <property type="nucleotide sequence ID" value="NZ_JACJLV010000032.1"/>
</dbReference>
<dbReference type="Pfam" id="PF00005">
    <property type="entry name" value="ABC_tran"/>
    <property type="match status" value="1"/>
</dbReference>
<dbReference type="InterPro" id="IPR017911">
    <property type="entry name" value="MacB-like_ATP-bd"/>
</dbReference>
<protein>
    <submittedName>
        <fullName evidence="5">ABC transporter ATP-binding protein</fullName>
    </submittedName>
</protein>
<keyword evidence="2" id="KW-0547">Nucleotide-binding</keyword>
<feature type="domain" description="ABC transporter" evidence="4">
    <location>
        <begin position="4"/>
        <end position="223"/>
    </location>
</feature>
<dbReference type="AlphaFoldDB" id="A0A939BC98"/>
<reference evidence="5" key="2">
    <citation type="journal article" date="2021" name="Sci. Rep.">
        <title>The distribution of antibiotic resistance genes in chicken gut microbiota commensals.</title>
        <authorList>
            <person name="Juricova H."/>
            <person name="Matiasovicova J."/>
            <person name="Kubasova T."/>
            <person name="Cejkova D."/>
            <person name="Rychlik I."/>
        </authorList>
    </citation>
    <scope>NUCLEOTIDE SEQUENCE</scope>
    <source>
        <strain evidence="5">An420c</strain>
    </source>
</reference>
<evidence type="ECO:0000313" key="6">
    <source>
        <dbReference type="Proteomes" id="UP000713880"/>
    </source>
</evidence>
<dbReference type="GO" id="GO:0005524">
    <property type="term" value="F:ATP binding"/>
    <property type="evidence" value="ECO:0007669"/>
    <property type="project" value="UniProtKB-KW"/>
</dbReference>
<dbReference type="CDD" id="cd03255">
    <property type="entry name" value="ABC_MJ0796_LolCDE_FtsE"/>
    <property type="match status" value="1"/>
</dbReference>
<dbReference type="SMART" id="SM00382">
    <property type="entry name" value="AAA"/>
    <property type="match status" value="1"/>
</dbReference>
<comment type="caution">
    <text evidence="5">The sequence shown here is derived from an EMBL/GenBank/DDBJ whole genome shotgun (WGS) entry which is preliminary data.</text>
</comment>
<evidence type="ECO:0000256" key="1">
    <source>
        <dbReference type="ARBA" id="ARBA00022448"/>
    </source>
</evidence>
<gene>
    <name evidence="5" type="ORF">H6A13_09630</name>
</gene>
<evidence type="ECO:0000313" key="5">
    <source>
        <dbReference type="EMBL" id="MBM6827349.1"/>
    </source>
</evidence>
<dbReference type="InterPro" id="IPR003439">
    <property type="entry name" value="ABC_transporter-like_ATP-bd"/>
</dbReference>
<dbReference type="InterPro" id="IPR003593">
    <property type="entry name" value="AAA+_ATPase"/>
</dbReference>
<dbReference type="GO" id="GO:0005886">
    <property type="term" value="C:plasma membrane"/>
    <property type="evidence" value="ECO:0007669"/>
    <property type="project" value="TreeGrafter"/>
</dbReference>
<dbReference type="PROSITE" id="PS00211">
    <property type="entry name" value="ABC_TRANSPORTER_1"/>
    <property type="match status" value="1"/>
</dbReference>
<proteinExistence type="predicted"/>
<evidence type="ECO:0000256" key="3">
    <source>
        <dbReference type="ARBA" id="ARBA00022840"/>
    </source>
</evidence>
<dbReference type="InterPro" id="IPR027417">
    <property type="entry name" value="P-loop_NTPase"/>
</dbReference>
<sequence length="223" mass="24907">MEAIRVQGVWKTYGNGPEKESILRDVSFALEEGSFTALTGISGSGKTTLLHLLAGLQDPEAGEIFLLGRNMREMIKKERILFRRRHVSLVLQEAALLPNLTVEENLALPVVMDTGRLVEEEKLERILKDLALAEARNRYPAQLSGGERQRAVFGRALFSEAEILLADEPCARLDRRQSLETVGMLKRCAGLWGRTVLMATHDLDLAQICDRILTLEDGQIREG</sequence>
<accession>A0A939BC98</accession>
<dbReference type="SUPFAM" id="SSF52540">
    <property type="entry name" value="P-loop containing nucleoside triphosphate hydrolases"/>
    <property type="match status" value="1"/>
</dbReference>
<keyword evidence="6" id="KW-1185">Reference proteome</keyword>
<dbReference type="GO" id="GO:0016887">
    <property type="term" value="F:ATP hydrolysis activity"/>
    <property type="evidence" value="ECO:0007669"/>
    <property type="project" value="InterPro"/>
</dbReference>
<dbReference type="GO" id="GO:0022857">
    <property type="term" value="F:transmembrane transporter activity"/>
    <property type="evidence" value="ECO:0007669"/>
    <property type="project" value="TreeGrafter"/>
</dbReference>
<dbReference type="InterPro" id="IPR015854">
    <property type="entry name" value="ABC_transpr_LolD-like"/>
</dbReference>
<reference evidence="5" key="1">
    <citation type="submission" date="2020-08" db="EMBL/GenBank/DDBJ databases">
        <authorList>
            <person name="Cejkova D."/>
            <person name="Kubasova T."/>
            <person name="Jahodarova E."/>
            <person name="Rychlik I."/>
        </authorList>
    </citation>
    <scope>NUCLEOTIDE SEQUENCE</scope>
    <source>
        <strain evidence="5">An420c</strain>
    </source>
</reference>
<dbReference type="PROSITE" id="PS50893">
    <property type="entry name" value="ABC_TRANSPORTER_2"/>
    <property type="match status" value="1"/>
</dbReference>
<evidence type="ECO:0000259" key="4">
    <source>
        <dbReference type="PROSITE" id="PS50893"/>
    </source>
</evidence>
<keyword evidence="1" id="KW-0813">Transport</keyword>
<name>A0A939BC98_9CLOT</name>
<dbReference type="Proteomes" id="UP000713880">
    <property type="component" value="Unassembled WGS sequence"/>
</dbReference>
<dbReference type="InterPro" id="IPR017871">
    <property type="entry name" value="ABC_transporter-like_CS"/>
</dbReference>
<dbReference type="Gene3D" id="3.40.50.300">
    <property type="entry name" value="P-loop containing nucleotide triphosphate hydrolases"/>
    <property type="match status" value="1"/>
</dbReference>
<keyword evidence="3 5" id="KW-0067">ATP-binding</keyword>
<dbReference type="PANTHER" id="PTHR24220">
    <property type="entry name" value="IMPORT ATP-BINDING PROTEIN"/>
    <property type="match status" value="1"/>
</dbReference>
<organism evidence="5 6">
    <name type="scientific">Mordavella massiliensis</name>
    <dbReference type="NCBI Taxonomy" id="1871024"/>
    <lineage>
        <taxon>Bacteria</taxon>
        <taxon>Bacillati</taxon>
        <taxon>Bacillota</taxon>
        <taxon>Clostridia</taxon>
        <taxon>Eubacteriales</taxon>
        <taxon>Clostridiaceae</taxon>
        <taxon>Mordavella</taxon>
    </lineage>
</organism>